<dbReference type="Proteomes" id="UP000546200">
    <property type="component" value="Unassembled WGS sequence"/>
</dbReference>
<dbReference type="EMBL" id="JACIJK010000020">
    <property type="protein sequence ID" value="MBB5716990.1"/>
    <property type="molecule type" value="Genomic_DNA"/>
</dbReference>
<proteinExistence type="predicted"/>
<protein>
    <submittedName>
        <fullName evidence="1">Uncharacterized protein</fullName>
    </submittedName>
</protein>
<dbReference type="RefSeq" id="WP_184060715.1">
    <property type="nucleotide sequence ID" value="NZ_JACIJK010000020.1"/>
</dbReference>
<evidence type="ECO:0000313" key="2">
    <source>
        <dbReference type="Proteomes" id="UP000546200"/>
    </source>
</evidence>
<reference evidence="1 2" key="1">
    <citation type="submission" date="2020-08" db="EMBL/GenBank/DDBJ databases">
        <title>Genomic Encyclopedia of Type Strains, Phase IV (KMG-IV): sequencing the most valuable type-strain genomes for metagenomic binning, comparative biology and taxonomic classification.</title>
        <authorList>
            <person name="Goeker M."/>
        </authorList>
    </citation>
    <scope>NUCLEOTIDE SEQUENCE [LARGE SCALE GENOMIC DNA]</scope>
    <source>
        <strain evidence="1 2">DSM 100044</strain>
    </source>
</reference>
<dbReference type="AlphaFoldDB" id="A0A7W9EW68"/>
<name>A0A7W9EW68_9SPHN</name>
<sequence length="157" mass="17118">MNSMIQRRLALCGAALALIIVDSFWFYEEMIAPNATITHVGLDFFELILPKAKRAARLRAGKWDVSPLLDPEKSPFGFVSLEPEGTYGQAILSIRALKAQHVCNVLIRDAGKEEGKLYFSDRAEDALRIPSLSLCGISFGHGGFSGKLSSDGPIHIG</sequence>
<gene>
    <name evidence="1" type="ORF">FHS94_003863</name>
</gene>
<keyword evidence="2" id="KW-1185">Reference proteome</keyword>
<organism evidence="1 2">
    <name type="scientific">Sphingomonas aerophila</name>
    <dbReference type="NCBI Taxonomy" id="1344948"/>
    <lineage>
        <taxon>Bacteria</taxon>
        <taxon>Pseudomonadati</taxon>
        <taxon>Pseudomonadota</taxon>
        <taxon>Alphaproteobacteria</taxon>
        <taxon>Sphingomonadales</taxon>
        <taxon>Sphingomonadaceae</taxon>
        <taxon>Sphingomonas</taxon>
    </lineage>
</organism>
<comment type="caution">
    <text evidence="1">The sequence shown here is derived from an EMBL/GenBank/DDBJ whole genome shotgun (WGS) entry which is preliminary data.</text>
</comment>
<accession>A0A7W9EW68</accession>
<evidence type="ECO:0000313" key="1">
    <source>
        <dbReference type="EMBL" id="MBB5716990.1"/>
    </source>
</evidence>